<feature type="transmembrane region" description="Helical" evidence="1">
    <location>
        <begin position="31"/>
        <end position="50"/>
    </location>
</feature>
<evidence type="ECO:0000313" key="2">
    <source>
        <dbReference type="EMBL" id="AVD71779.1"/>
    </source>
</evidence>
<feature type="transmembrane region" description="Helical" evidence="1">
    <location>
        <begin position="123"/>
        <end position="140"/>
    </location>
</feature>
<protein>
    <recommendedName>
        <fullName evidence="4">VanZ-like domain-containing protein</fullName>
    </recommendedName>
</protein>
<dbReference type="KEGG" id="deo:CAY53_10150"/>
<evidence type="ECO:0008006" key="4">
    <source>
        <dbReference type="Google" id="ProtNLM"/>
    </source>
</evidence>
<feature type="transmembrane region" description="Helical" evidence="1">
    <location>
        <begin position="91"/>
        <end position="111"/>
    </location>
</feature>
<keyword evidence="3" id="KW-1185">Reference proteome</keyword>
<feature type="transmembrane region" description="Helical" evidence="1">
    <location>
        <begin position="56"/>
        <end position="79"/>
    </location>
</feature>
<dbReference type="EMBL" id="CP021255">
    <property type="protein sequence ID" value="AVD71779.1"/>
    <property type="molecule type" value="Genomic_DNA"/>
</dbReference>
<feature type="transmembrane region" description="Helical" evidence="1">
    <location>
        <begin position="147"/>
        <end position="168"/>
    </location>
</feature>
<dbReference type="Gene3D" id="2.60.120.430">
    <property type="entry name" value="Galactose-binding lectin"/>
    <property type="match status" value="1"/>
</dbReference>
<evidence type="ECO:0000256" key="1">
    <source>
        <dbReference type="SAM" id="Phobius"/>
    </source>
</evidence>
<proteinExistence type="predicted"/>
<gene>
    <name evidence="2" type="ORF">CAY53_10150</name>
</gene>
<name>A0A2L1GQ19_9BACT</name>
<dbReference type="OrthoDB" id="5419687at2"/>
<dbReference type="AlphaFoldDB" id="A0A2L1GQ19"/>
<keyword evidence="1" id="KW-0472">Membrane</keyword>
<dbReference type="Proteomes" id="UP000239867">
    <property type="component" value="Chromosome"/>
</dbReference>
<evidence type="ECO:0000313" key="3">
    <source>
        <dbReference type="Proteomes" id="UP000239867"/>
    </source>
</evidence>
<sequence length="335" mass="38260">MFMVRCERAGVSGAAVQRQVSALHTLVRRSIPVLLVIGLPFFFVGGPGFYSARSRVHLWDLGHILYFGLFTLWLTGLASDWQAALSRGRRLALLVLLPFVAGLIIECLQFAVNGRRPGMDDLFRNTLGILLVLVFQCWPLQESRQRLCLGVLRAASLVLLCCALWPLFRSVRDEDRAWREFPVLADFESKGELSRWYHANQLRQEKGIVRHGSCSARVQLSTARISGVTLLHFPHDWHGYRWLRFSVYNPLNGPLELNCRLDDSRHRRTHGPYSDRFNTQLVLRPGWNDLAIDLEEAEKAPKGRRMDMSHIAGFSLFVVQQKAPLALFLDHVHLN</sequence>
<reference evidence="2 3" key="1">
    <citation type="journal article" date="2018" name="MBio">
        <title>Insights into the evolution of host association through the isolation and characterization of a novel human periodontal pathobiont, Desulfobulbus oralis.</title>
        <authorList>
            <person name="Cross K.L."/>
            <person name="Chirania P."/>
            <person name="Xiong W."/>
            <person name="Beall C.J."/>
            <person name="Elkins J.G."/>
            <person name="Giannone R.J."/>
            <person name="Griffen A.L."/>
            <person name="Guss A.M."/>
            <person name="Hettich R.L."/>
            <person name="Joshi S.S."/>
            <person name="Mokrzan E.M."/>
            <person name="Martin R.K."/>
            <person name="Zhulin I.B."/>
            <person name="Leys E.J."/>
            <person name="Podar M."/>
        </authorList>
    </citation>
    <scope>NUCLEOTIDE SEQUENCE [LARGE SCALE GENOMIC DNA]</scope>
    <source>
        <strain evidence="2 3">ORNL</strain>
    </source>
</reference>
<keyword evidence="1" id="KW-1133">Transmembrane helix</keyword>
<organism evidence="2 3">
    <name type="scientific">Desulfobulbus oralis</name>
    <dbReference type="NCBI Taxonomy" id="1986146"/>
    <lineage>
        <taxon>Bacteria</taxon>
        <taxon>Pseudomonadati</taxon>
        <taxon>Thermodesulfobacteriota</taxon>
        <taxon>Desulfobulbia</taxon>
        <taxon>Desulfobulbales</taxon>
        <taxon>Desulfobulbaceae</taxon>
        <taxon>Desulfobulbus</taxon>
    </lineage>
</organism>
<accession>A0A2L1GQ19</accession>
<keyword evidence="1" id="KW-0812">Transmembrane</keyword>